<feature type="transmembrane region" description="Helical" evidence="5">
    <location>
        <begin position="115"/>
        <end position="135"/>
    </location>
</feature>
<dbReference type="InterPro" id="IPR011701">
    <property type="entry name" value="MFS"/>
</dbReference>
<proteinExistence type="predicted"/>
<evidence type="ECO:0000256" key="4">
    <source>
        <dbReference type="ARBA" id="ARBA00023136"/>
    </source>
</evidence>
<dbReference type="Proteomes" id="UP000046395">
    <property type="component" value="Unassembled WGS sequence"/>
</dbReference>
<evidence type="ECO:0000313" key="7">
    <source>
        <dbReference type="Proteomes" id="UP000046395"/>
    </source>
</evidence>
<feature type="transmembrane region" description="Helical" evidence="5">
    <location>
        <begin position="309"/>
        <end position="333"/>
    </location>
</feature>
<evidence type="ECO:0000256" key="1">
    <source>
        <dbReference type="ARBA" id="ARBA00004141"/>
    </source>
</evidence>
<reference evidence="7" key="1">
    <citation type="submission" date="2013-11" db="EMBL/GenBank/DDBJ databases">
        <authorList>
            <person name="Aslett M."/>
        </authorList>
    </citation>
    <scope>NUCLEOTIDE SEQUENCE [LARGE SCALE GENOMIC DNA]</scope>
    <source>
        <strain evidence="7">Edinburgh</strain>
    </source>
</reference>
<dbReference type="AlphaFoldDB" id="A0A5S6QWH1"/>
<feature type="transmembrane region" description="Helical" evidence="5">
    <location>
        <begin position="33"/>
        <end position="51"/>
    </location>
</feature>
<evidence type="ECO:0000256" key="5">
    <source>
        <dbReference type="SAM" id="Phobius"/>
    </source>
</evidence>
<dbReference type="SUPFAM" id="SSF103473">
    <property type="entry name" value="MFS general substrate transporter"/>
    <property type="match status" value="1"/>
</dbReference>
<protein>
    <submittedName>
        <fullName evidence="8 9">MFS domain-containing protein</fullName>
    </submittedName>
</protein>
<reference evidence="8" key="3">
    <citation type="submission" date="2019-12" db="UniProtKB">
        <authorList>
            <consortium name="WormBaseParasite"/>
        </authorList>
    </citation>
    <scope>IDENTIFICATION</scope>
</reference>
<dbReference type="WBParaSite" id="TMUE_3000011473.2">
    <property type="protein sequence ID" value="TMUE_3000011473.2"/>
    <property type="gene ID" value="WBGene00288870"/>
</dbReference>
<dbReference type="WBParaSite" id="TMUE_3000011473.3">
    <property type="protein sequence ID" value="TMUE_3000011473.3"/>
    <property type="gene ID" value="WBGene00288870"/>
</dbReference>
<feature type="domain" description="Major facilitator superfamily (MFS) profile" evidence="6">
    <location>
        <begin position="42"/>
        <end position="501"/>
    </location>
</feature>
<keyword evidence="2 5" id="KW-0812">Transmembrane</keyword>
<comment type="subcellular location">
    <subcellularLocation>
        <location evidence="1">Membrane</location>
        <topology evidence="1">Multi-pass membrane protein</topology>
    </subcellularLocation>
</comment>
<feature type="transmembrane region" description="Helical" evidence="5">
    <location>
        <begin position="240"/>
        <end position="260"/>
    </location>
</feature>
<dbReference type="PROSITE" id="PS50850">
    <property type="entry name" value="MFS"/>
    <property type="match status" value="1"/>
</dbReference>
<organism evidence="7 8">
    <name type="scientific">Trichuris muris</name>
    <name type="common">Mouse whipworm</name>
    <dbReference type="NCBI Taxonomy" id="70415"/>
    <lineage>
        <taxon>Eukaryota</taxon>
        <taxon>Metazoa</taxon>
        <taxon>Ecdysozoa</taxon>
        <taxon>Nematoda</taxon>
        <taxon>Enoplea</taxon>
        <taxon>Dorylaimia</taxon>
        <taxon>Trichinellida</taxon>
        <taxon>Trichuridae</taxon>
        <taxon>Trichuris</taxon>
    </lineage>
</organism>
<dbReference type="PANTHER" id="PTHR11662">
    <property type="entry name" value="SOLUTE CARRIER FAMILY 17"/>
    <property type="match status" value="1"/>
</dbReference>
<dbReference type="PANTHER" id="PTHR11662:SF399">
    <property type="entry name" value="FI19708P1-RELATED"/>
    <property type="match status" value="1"/>
</dbReference>
<feature type="transmembrane region" description="Helical" evidence="5">
    <location>
        <begin position="345"/>
        <end position="362"/>
    </location>
</feature>
<evidence type="ECO:0000256" key="2">
    <source>
        <dbReference type="ARBA" id="ARBA00022692"/>
    </source>
</evidence>
<evidence type="ECO:0000256" key="3">
    <source>
        <dbReference type="ARBA" id="ARBA00022989"/>
    </source>
</evidence>
<dbReference type="InterPro" id="IPR050382">
    <property type="entry name" value="MFS_Na/Anion_cotransporter"/>
</dbReference>
<dbReference type="GO" id="GO:0006820">
    <property type="term" value="P:monoatomic anion transport"/>
    <property type="evidence" value="ECO:0007669"/>
    <property type="project" value="TreeGrafter"/>
</dbReference>
<dbReference type="GO" id="GO:0016020">
    <property type="term" value="C:membrane"/>
    <property type="evidence" value="ECO:0007669"/>
    <property type="project" value="UniProtKB-SubCell"/>
</dbReference>
<evidence type="ECO:0000313" key="8">
    <source>
        <dbReference type="WBParaSite" id="TMUE_3000011473.1"/>
    </source>
</evidence>
<dbReference type="WBParaSite" id="TMUE_3000011473.1">
    <property type="protein sequence ID" value="TMUE_3000011473.1"/>
    <property type="gene ID" value="WBGene00288870"/>
</dbReference>
<dbReference type="FunFam" id="1.20.1250.20:FF:000532">
    <property type="entry name" value="SLC (SoLute Carrier) homolog"/>
    <property type="match status" value="1"/>
</dbReference>
<feature type="transmembrane region" description="Helical" evidence="5">
    <location>
        <begin position="171"/>
        <end position="193"/>
    </location>
</feature>
<feature type="transmembrane region" description="Helical" evidence="5">
    <location>
        <begin position="141"/>
        <end position="164"/>
    </location>
</feature>
<accession>A0A5S6QWH1</accession>
<keyword evidence="3 5" id="KW-1133">Transmembrane helix</keyword>
<dbReference type="Gene3D" id="1.20.1250.20">
    <property type="entry name" value="MFS general substrate transporter like domains"/>
    <property type="match status" value="2"/>
</dbReference>
<reference evidence="7" key="2">
    <citation type="submission" date="2014-03" db="EMBL/GenBank/DDBJ databases">
        <title>The whipworm genome and dual-species transcriptomics of an intimate host-pathogen interaction.</title>
        <authorList>
            <person name="Foth B.J."/>
            <person name="Tsai I.J."/>
            <person name="Reid A.J."/>
            <person name="Bancroft A.J."/>
            <person name="Nichol S."/>
            <person name="Tracey A."/>
            <person name="Holroyd N."/>
            <person name="Cotton J.A."/>
            <person name="Stanley E.J."/>
            <person name="Zarowiecki M."/>
            <person name="Liu J.Z."/>
            <person name="Huckvale T."/>
            <person name="Cooper P.J."/>
            <person name="Grencis R.K."/>
            <person name="Berriman M."/>
        </authorList>
    </citation>
    <scope>NUCLEOTIDE SEQUENCE [LARGE SCALE GENOMIC DNA]</scope>
    <source>
        <strain evidence="7">Edinburgh</strain>
    </source>
</reference>
<keyword evidence="7" id="KW-1185">Reference proteome</keyword>
<name>A0A5S6QWH1_TRIMR</name>
<feature type="transmembrane region" description="Helical" evidence="5">
    <location>
        <begin position="474"/>
        <end position="495"/>
    </location>
</feature>
<dbReference type="GO" id="GO:0022857">
    <property type="term" value="F:transmembrane transporter activity"/>
    <property type="evidence" value="ECO:0007669"/>
    <property type="project" value="InterPro"/>
</dbReference>
<feature type="transmembrane region" description="Helical" evidence="5">
    <location>
        <begin position="408"/>
        <end position="428"/>
    </location>
</feature>
<dbReference type="Pfam" id="PF07690">
    <property type="entry name" value="MFS_1"/>
    <property type="match status" value="1"/>
</dbReference>
<dbReference type="InterPro" id="IPR036259">
    <property type="entry name" value="MFS_trans_sf"/>
</dbReference>
<dbReference type="InterPro" id="IPR020846">
    <property type="entry name" value="MFS_dom"/>
</dbReference>
<keyword evidence="4 5" id="KW-0472">Membrane</keyword>
<dbReference type="STRING" id="70415.A0A5S6QWH1"/>
<sequence>MGILKAEDDHSEGDGKTVKSLEPALAFWNLRGARLRLSILLCLAVACIAMARNSLSMAMVCMVSPSVKGPTPQLQSEDAHQAVSAKSMQKCPPPEVVQMNYAVGQFNWSKEEQDVLFSAVYWGALISGIPGGILADKYGSTSIIFFCLLGTALSAAATPTAAFASGYKTVFALRLATGIFGQATVVPAIGALISNWIPPVERSTVIATYTAGNQIANIIGMPLNAFLCQQRQLFGGWPSIFYLCSLLVLTVALLWLTVVTDTPEKSYWVRASEIRMIEHALKSHGVSRKLKAPLGKLPWRNLFFSKPMLSINISSFTNQLVSTTMATYLPIYFKEAMHLNLRQNGLVSALPYIAQLISKFLFAAVADKMKSSRPMEATKICKIFNSFGSFGAGCFLIALSFVDCQHSAEAIAFMIMANALMSGAIPGFMTSTLSVAPAYSGTVSSIAKYHGQVAAVITPYFIGTMIHGGTPEQWHPVFLVIGVALISSGALFIAFGTCEIQNWAKVTQAIACMSSTNESKLTSKRVVYSSQ</sequence>
<feature type="transmembrane region" description="Helical" evidence="5">
    <location>
        <begin position="383"/>
        <end position="402"/>
    </location>
</feature>
<feature type="transmembrane region" description="Helical" evidence="5">
    <location>
        <begin position="449"/>
        <end position="468"/>
    </location>
</feature>
<evidence type="ECO:0000259" key="6">
    <source>
        <dbReference type="PROSITE" id="PS50850"/>
    </source>
</evidence>
<evidence type="ECO:0000313" key="9">
    <source>
        <dbReference type="WBParaSite" id="TMUE_3000011473.2"/>
    </source>
</evidence>